<keyword evidence="1" id="KW-0812">Transmembrane</keyword>
<feature type="transmembrane region" description="Helical" evidence="1">
    <location>
        <begin position="12"/>
        <end position="32"/>
    </location>
</feature>
<dbReference type="EMBL" id="CP044232">
    <property type="protein sequence ID" value="QEW01664.1"/>
    <property type="molecule type" value="Genomic_DNA"/>
</dbReference>
<organism evidence="2 3">
    <name type="scientific">Microbacterium lushaniae</name>
    <dbReference type="NCBI Taxonomy" id="2614639"/>
    <lineage>
        <taxon>Bacteria</taxon>
        <taxon>Bacillati</taxon>
        <taxon>Actinomycetota</taxon>
        <taxon>Actinomycetes</taxon>
        <taxon>Micrococcales</taxon>
        <taxon>Microbacteriaceae</taxon>
        <taxon>Microbacterium</taxon>
    </lineage>
</organism>
<dbReference type="RefSeq" id="WP_150923335.1">
    <property type="nucleotide sequence ID" value="NZ_CP044232.1"/>
</dbReference>
<dbReference type="AlphaFoldDB" id="A0A5J6KZM4"/>
<name>A0A5J6KZM4_9MICO</name>
<evidence type="ECO:0000256" key="1">
    <source>
        <dbReference type="SAM" id="Phobius"/>
    </source>
</evidence>
<evidence type="ECO:0000313" key="3">
    <source>
        <dbReference type="Proteomes" id="UP000325516"/>
    </source>
</evidence>
<sequence>MLNDRRARCQRFVAAVVGAVTLIGLTGCALVFPSRPNSAPVFLTERNGDVVFRWCGETTPEFQSLEIIYRAVVDDDKEYFTAAQGEGLFRFGTEQEFTTREPPIGLEYHTSGSIPLDNYPLVIFLDADQVAPGTANDLATFNIDAPEQLADGQWVAPTGPVDDVPC</sequence>
<keyword evidence="1" id="KW-0472">Membrane</keyword>
<dbReference type="PROSITE" id="PS51257">
    <property type="entry name" value="PROKAR_LIPOPROTEIN"/>
    <property type="match status" value="1"/>
</dbReference>
<protein>
    <submittedName>
        <fullName evidence="2">Uncharacterized protein</fullName>
    </submittedName>
</protein>
<reference evidence="3" key="1">
    <citation type="submission" date="2019-09" db="EMBL/GenBank/DDBJ databases">
        <title>Mumia zhuanghuii sp. nov. isolated from the intestinal contents of plateau pika (Ochotona curzoniae) in the Qinghai-Tibet plateau of China.</title>
        <authorList>
            <person name="Tian Z."/>
        </authorList>
    </citation>
    <scope>NUCLEOTIDE SEQUENCE [LARGE SCALE GENOMIC DNA]</scope>
    <source>
        <strain evidence="3">L-031</strain>
    </source>
</reference>
<gene>
    <name evidence="2" type="ORF">F6J85_00185</name>
</gene>
<keyword evidence="3" id="KW-1185">Reference proteome</keyword>
<dbReference type="Proteomes" id="UP000325516">
    <property type="component" value="Chromosome"/>
</dbReference>
<proteinExistence type="predicted"/>
<dbReference type="KEGG" id="mlz:F6J85_00185"/>
<evidence type="ECO:0000313" key="2">
    <source>
        <dbReference type="EMBL" id="QEW01664.1"/>
    </source>
</evidence>
<keyword evidence="1" id="KW-1133">Transmembrane helix</keyword>
<accession>A0A5J6KZM4</accession>